<evidence type="ECO:0000313" key="1">
    <source>
        <dbReference type="EMBL" id="RDY26859.1"/>
    </source>
</evidence>
<dbReference type="RefSeq" id="WP_094366729.1">
    <property type="nucleotide sequence ID" value="NZ_NOJY02000019.1"/>
</dbReference>
<keyword evidence="2" id="KW-1185">Reference proteome</keyword>
<name>A0A371J251_9FIRM</name>
<gene>
    <name evidence="1" type="ORF">CHL78_011715</name>
</gene>
<sequence length="166" mass="17808">MDNCTCKKCTCSKCSTSTYNHLDDTSTVDCGCNIVSQQFFVDVTITNGEENPQTIYESTLFPAVDQEELSNIKLTNGGGSCDGVYPSGRVIARNLSQTTAMVYTVTGECGDITLEVAPNSEAVTLANGISVVKAFSKHPGDPIIGRFFFDVRYPTDPVIPSNVIGD</sequence>
<dbReference type="OrthoDB" id="9801061at2"/>
<evidence type="ECO:0000313" key="2">
    <source>
        <dbReference type="Proteomes" id="UP000215694"/>
    </source>
</evidence>
<dbReference type="EMBL" id="NOJY02000019">
    <property type="protein sequence ID" value="RDY26859.1"/>
    <property type="molecule type" value="Genomic_DNA"/>
</dbReference>
<accession>A0A371J251</accession>
<dbReference type="Proteomes" id="UP000215694">
    <property type="component" value="Unassembled WGS sequence"/>
</dbReference>
<comment type="caution">
    <text evidence="1">The sequence shown here is derived from an EMBL/GenBank/DDBJ whole genome shotgun (WGS) entry which is preliminary data.</text>
</comment>
<protein>
    <submittedName>
        <fullName evidence="1">Uncharacterized protein</fullName>
    </submittedName>
</protein>
<dbReference type="AlphaFoldDB" id="A0A371J251"/>
<reference evidence="1 2" key="1">
    <citation type="journal article" date="2017" name="Genome Announc.">
        <title>Draft Genome Sequence of Romboutsia weinsteinii sp. nov. Strain CCRI-19649(T) Isolated from Surface Water.</title>
        <authorList>
            <person name="Maheux A.F."/>
            <person name="Boudreau D.K."/>
            <person name="Berube E."/>
            <person name="Boissinot M."/>
            <person name="Cantin P."/>
            <person name="Raymond F."/>
            <person name="Corbeil J."/>
            <person name="Omar R.F."/>
            <person name="Bergeron M.G."/>
        </authorList>
    </citation>
    <scope>NUCLEOTIDE SEQUENCE [LARGE SCALE GENOMIC DNA]</scope>
    <source>
        <strain evidence="1 2">CCRI-19649</strain>
    </source>
</reference>
<proteinExistence type="predicted"/>
<organism evidence="1 2">
    <name type="scientific">Romboutsia weinsteinii</name>
    <dbReference type="NCBI Taxonomy" id="2020949"/>
    <lineage>
        <taxon>Bacteria</taxon>
        <taxon>Bacillati</taxon>
        <taxon>Bacillota</taxon>
        <taxon>Clostridia</taxon>
        <taxon>Peptostreptococcales</taxon>
        <taxon>Peptostreptococcaceae</taxon>
        <taxon>Romboutsia</taxon>
    </lineage>
</organism>